<organism evidence="2">
    <name type="scientific">Feldmannia irregularis virus a</name>
    <dbReference type="NCBI Taxonomy" id="231992"/>
    <lineage>
        <taxon>Viruses</taxon>
        <taxon>Varidnaviria</taxon>
        <taxon>Bamfordvirae</taxon>
        <taxon>Nucleocytoviricota</taxon>
        <taxon>Megaviricetes</taxon>
        <taxon>Algavirales</taxon>
        <taxon>Phycodnaviridae</taxon>
        <taxon>Phaeovirus</taxon>
        <taxon>Phaeovirus irregularis</taxon>
    </lineage>
</organism>
<protein>
    <submittedName>
        <fullName evidence="2">FirrV-1-C7</fullName>
    </submittedName>
</protein>
<dbReference type="GeneID" id="41332330"/>
<dbReference type="Pfam" id="PF22086">
    <property type="entry name" value="DUF6940"/>
    <property type="match status" value="1"/>
</dbReference>
<evidence type="ECO:0000256" key="1">
    <source>
        <dbReference type="SAM" id="MobiDB-lite"/>
    </source>
</evidence>
<feature type="compositionally biased region" description="Basic residues" evidence="1">
    <location>
        <begin position="29"/>
        <end position="45"/>
    </location>
</feature>
<dbReference type="RefSeq" id="YP_009665734.1">
    <property type="nucleotide sequence ID" value="NC_043255.1"/>
</dbReference>
<accession>Q6XLX1</accession>
<sequence length="214" mass="23970">MVPEISNKTGRPLKPCKAGYVRNPVTNRCCKKTPANHRLTAKRPPNKPSVSRGSKKKTWKDVLKSWKAGKDLPKIKGSVFWETSAIKNGGDVEYKEKTKSARSELPIHMRSDSSSFSEYLDGKLGPVSFNNSGGTCTLVCPPDGSDQEFSHLGQFYKNASKNQISALWKKVAMEIEKMMKKHKTVYVSTHGKGIPWLHVRICKSPKYFVTNVLD</sequence>
<reference evidence="2" key="1">
    <citation type="journal article" date="2003" name="J. Mol. Evol.">
        <title>Comparisons of two large phaeoviral genomes and evolutionary implications.</title>
        <authorList>
            <person name="Delaroque N."/>
            <person name="Boland W."/>
            <person name="Muller D.G."/>
            <person name="Knippers R."/>
        </authorList>
    </citation>
    <scope>NUCLEOTIDE SEQUENCE</scope>
    <source>
        <strain evidence="2">FirrV-1</strain>
    </source>
</reference>
<name>Q6XLX1_9PHYC</name>
<feature type="region of interest" description="Disordered" evidence="1">
    <location>
        <begin position="29"/>
        <end position="58"/>
    </location>
</feature>
<dbReference type="EMBL" id="AY225135">
    <property type="protein sequence ID" value="AAR26940.1"/>
    <property type="molecule type" value="Genomic_DNA"/>
</dbReference>
<evidence type="ECO:0000313" key="2">
    <source>
        <dbReference type="EMBL" id="AAR26940.1"/>
    </source>
</evidence>
<dbReference type="KEGG" id="vg:41332330"/>
<dbReference type="InterPro" id="IPR054220">
    <property type="entry name" value="DUF6940"/>
</dbReference>
<reference evidence="2" key="2">
    <citation type="submission" date="2014-06" db="EMBL/GenBank/DDBJ databases">
        <authorList>
            <person name="Delaroque N."/>
            <person name="Knippers R."/>
            <person name="Mueller D.G."/>
            <person name="Bothe G."/>
            <person name="Thomas P."/>
            <person name="Boland W."/>
        </authorList>
    </citation>
    <scope>NUCLEOTIDE SEQUENCE</scope>
    <source>
        <strain evidence="2">FirrV-1</strain>
    </source>
</reference>
<proteinExistence type="predicted"/>